<protein>
    <submittedName>
        <fullName evidence="4">SDR family NAD(P)-dependent oxidoreductase</fullName>
    </submittedName>
</protein>
<sequence>MNSQQVVLLTGASAGIGKETAKTLIKAGYKVYAVARRLDAMADLKALGGIPLSMDITQSEDIERVVNHIIKEEGKIDILINNAGYATQGPVEQVPVDEARRMFEVNLFGLGMLTQLVLPNMRTRKAGKIINISSGAGKVYFSMGAWYVASKHALEGWSDSLRVELKPFNIDVVIIEPGAISTEFNDVSLNPLVENYGDGPYRDMVNSLAEFSRDAEKDDKDSSPPSVITNLIVKAINAKRPKPRYAGGAMVKPVMFVRKWGGDRLYDWVITRMVK</sequence>
<dbReference type="Gene3D" id="3.40.50.720">
    <property type="entry name" value="NAD(P)-binding Rossmann-like Domain"/>
    <property type="match status" value="1"/>
</dbReference>
<proteinExistence type="inferred from homology"/>
<dbReference type="PROSITE" id="PS00061">
    <property type="entry name" value="ADH_SHORT"/>
    <property type="match status" value="1"/>
</dbReference>
<name>A0A3E0UJP9_9GAMM</name>
<dbReference type="Pfam" id="PF00106">
    <property type="entry name" value="adh_short"/>
    <property type="match status" value="1"/>
</dbReference>
<evidence type="ECO:0000256" key="2">
    <source>
        <dbReference type="ARBA" id="ARBA00023002"/>
    </source>
</evidence>
<dbReference type="InterPro" id="IPR036291">
    <property type="entry name" value="NAD(P)-bd_dom_sf"/>
</dbReference>
<dbReference type="PANTHER" id="PTHR44169:SF6">
    <property type="entry name" value="NADPH-DEPENDENT 1-ACYLDIHYDROXYACETONE PHOSPHATE REDUCTASE"/>
    <property type="match status" value="1"/>
</dbReference>
<evidence type="ECO:0000256" key="1">
    <source>
        <dbReference type="ARBA" id="ARBA00006484"/>
    </source>
</evidence>
<dbReference type="PRINTS" id="PR00081">
    <property type="entry name" value="GDHRDH"/>
</dbReference>
<dbReference type="EMBL" id="QUOV01000001">
    <property type="protein sequence ID" value="REL35992.1"/>
    <property type="molecule type" value="Genomic_DNA"/>
</dbReference>
<dbReference type="NCBIfam" id="NF004826">
    <property type="entry name" value="PRK06182.1"/>
    <property type="match status" value="1"/>
</dbReference>
<organism evidence="4 5">
    <name type="scientific">Thalassotalea euphylliae</name>
    <dbReference type="NCBI Taxonomy" id="1655234"/>
    <lineage>
        <taxon>Bacteria</taxon>
        <taxon>Pseudomonadati</taxon>
        <taxon>Pseudomonadota</taxon>
        <taxon>Gammaproteobacteria</taxon>
        <taxon>Alteromonadales</taxon>
        <taxon>Colwelliaceae</taxon>
        <taxon>Thalassotalea</taxon>
    </lineage>
</organism>
<dbReference type="PRINTS" id="PR00080">
    <property type="entry name" value="SDRFAMILY"/>
</dbReference>
<evidence type="ECO:0000313" key="5">
    <source>
        <dbReference type="Proteomes" id="UP000256999"/>
    </source>
</evidence>
<dbReference type="AlphaFoldDB" id="A0A3E0UJP9"/>
<comment type="caution">
    <text evidence="4">The sequence shown here is derived from an EMBL/GenBank/DDBJ whole genome shotgun (WGS) entry which is preliminary data.</text>
</comment>
<dbReference type="OrthoDB" id="9790785at2"/>
<dbReference type="RefSeq" id="WP_116000659.1">
    <property type="nucleotide sequence ID" value="NZ_QUOV01000001.1"/>
</dbReference>
<dbReference type="SUPFAM" id="SSF51735">
    <property type="entry name" value="NAD(P)-binding Rossmann-fold domains"/>
    <property type="match status" value="1"/>
</dbReference>
<dbReference type="GO" id="GO:0016491">
    <property type="term" value="F:oxidoreductase activity"/>
    <property type="evidence" value="ECO:0007669"/>
    <property type="project" value="UniProtKB-KW"/>
</dbReference>
<evidence type="ECO:0000256" key="3">
    <source>
        <dbReference type="RuleBase" id="RU000363"/>
    </source>
</evidence>
<comment type="similarity">
    <text evidence="1 3">Belongs to the short-chain dehydrogenases/reductases (SDR) family.</text>
</comment>
<reference evidence="4 5" key="1">
    <citation type="submission" date="2018-08" db="EMBL/GenBank/DDBJ databases">
        <title>Thalassotalea euphylliae genome.</title>
        <authorList>
            <person name="Summers S."/>
            <person name="Rice S.A."/>
            <person name="Freckelton M.L."/>
            <person name="Nedved B.T."/>
            <person name="Hadfield M.G."/>
        </authorList>
    </citation>
    <scope>NUCLEOTIDE SEQUENCE [LARGE SCALE GENOMIC DNA]</scope>
    <source>
        <strain evidence="4 5">H2</strain>
    </source>
</reference>
<dbReference type="InterPro" id="IPR002347">
    <property type="entry name" value="SDR_fam"/>
</dbReference>
<dbReference type="CDD" id="cd05374">
    <property type="entry name" value="17beta-HSD-like_SDR_c"/>
    <property type="match status" value="1"/>
</dbReference>
<gene>
    <name evidence="4" type="ORF">DXX92_12030</name>
</gene>
<evidence type="ECO:0000313" key="4">
    <source>
        <dbReference type="EMBL" id="REL35992.1"/>
    </source>
</evidence>
<dbReference type="Proteomes" id="UP000256999">
    <property type="component" value="Unassembled WGS sequence"/>
</dbReference>
<dbReference type="InterPro" id="IPR020904">
    <property type="entry name" value="Sc_DH/Rdtase_CS"/>
</dbReference>
<dbReference type="PANTHER" id="PTHR44169">
    <property type="entry name" value="NADPH-DEPENDENT 1-ACYLDIHYDROXYACETONE PHOSPHATE REDUCTASE"/>
    <property type="match status" value="1"/>
</dbReference>
<accession>A0A3E0UJP9</accession>
<keyword evidence="2" id="KW-0560">Oxidoreductase</keyword>